<evidence type="ECO:0000313" key="3">
    <source>
        <dbReference type="EMBL" id="KIJ43864.1"/>
    </source>
</evidence>
<organism evidence="3 4">
    <name type="scientific">Sphaerobolus stellatus (strain SS14)</name>
    <dbReference type="NCBI Taxonomy" id="990650"/>
    <lineage>
        <taxon>Eukaryota</taxon>
        <taxon>Fungi</taxon>
        <taxon>Dikarya</taxon>
        <taxon>Basidiomycota</taxon>
        <taxon>Agaricomycotina</taxon>
        <taxon>Agaricomycetes</taxon>
        <taxon>Phallomycetidae</taxon>
        <taxon>Geastrales</taxon>
        <taxon>Sphaerobolaceae</taxon>
        <taxon>Sphaerobolus</taxon>
    </lineage>
</organism>
<keyword evidence="1" id="KW-1133">Transmembrane helix</keyword>
<sequence>SINALGATSNIVITIIMCWLLSNSRTGSRRTDTVVMRLIMYTVNTGLLVSLAALLTLVTAAARPHTFIYAAFYFLIPGLYLNSMLASLNARHSISQLGAGNNVIIASGSRRTAFDRAISPLHDPHFKFLSGSGIHVHRETVTSEPHVSGFGFEFSLKI</sequence>
<accession>A0A0C9VA72</accession>
<keyword evidence="1" id="KW-0812">Transmembrane</keyword>
<proteinExistence type="predicted"/>
<keyword evidence="4" id="KW-1185">Reference proteome</keyword>
<feature type="transmembrane region" description="Helical" evidence="1">
    <location>
        <begin position="6"/>
        <end position="22"/>
    </location>
</feature>
<feature type="transmembrane region" description="Helical" evidence="1">
    <location>
        <begin position="34"/>
        <end position="61"/>
    </location>
</feature>
<dbReference type="OrthoDB" id="3260022at2759"/>
<gene>
    <name evidence="3" type="ORF">M422DRAFT_169160</name>
</gene>
<dbReference type="PANTHER" id="PTHR40465:SF1">
    <property type="entry name" value="DUF6534 DOMAIN-CONTAINING PROTEIN"/>
    <property type="match status" value="1"/>
</dbReference>
<dbReference type="EMBL" id="KN837120">
    <property type="protein sequence ID" value="KIJ43864.1"/>
    <property type="molecule type" value="Genomic_DNA"/>
</dbReference>
<evidence type="ECO:0000256" key="1">
    <source>
        <dbReference type="SAM" id="Phobius"/>
    </source>
</evidence>
<evidence type="ECO:0000259" key="2">
    <source>
        <dbReference type="Pfam" id="PF20152"/>
    </source>
</evidence>
<dbReference type="InterPro" id="IPR045339">
    <property type="entry name" value="DUF6534"/>
</dbReference>
<dbReference type="Pfam" id="PF20152">
    <property type="entry name" value="DUF6534"/>
    <property type="match status" value="1"/>
</dbReference>
<feature type="transmembrane region" description="Helical" evidence="1">
    <location>
        <begin position="67"/>
        <end position="88"/>
    </location>
</feature>
<dbReference type="Proteomes" id="UP000054279">
    <property type="component" value="Unassembled WGS sequence"/>
</dbReference>
<feature type="non-terminal residue" evidence="3">
    <location>
        <position position="1"/>
    </location>
</feature>
<dbReference type="AlphaFoldDB" id="A0A0C9VA72"/>
<protein>
    <recommendedName>
        <fullName evidence="2">DUF6534 domain-containing protein</fullName>
    </recommendedName>
</protein>
<name>A0A0C9VA72_SPHS4</name>
<evidence type="ECO:0000313" key="4">
    <source>
        <dbReference type="Proteomes" id="UP000054279"/>
    </source>
</evidence>
<keyword evidence="1" id="KW-0472">Membrane</keyword>
<reference evidence="3 4" key="1">
    <citation type="submission" date="2014-06" db="EMBL/GenBank/DDBJ databases">
        <title>Evolutionary Origins and Diversification of the Mycorrhizal Mutualists.</title>
        <authorList>
            <consortium name="DOE Joint Genome Institute"/>
            <consortium name="Mycorrhizal Genomics Consortium"/>
            <person name="Kohler A."/>
            <person name="Kuo A."/>
            <person name="Nagy L.G."/>
            <person name="Floudas D."/>
            <person name="Copeland A."/>
            <person name="Barry K.W."/>
            <person name="Cichocki N."/>
            <person name="Veneault-Fourrey C."/>
            <person name="LaButti K."/>
            <person name="Lindquist E.A."/>
            <person name="Lipzen A."/>
            <person name="Lundell T."/>
            <person name="Morin E."/>
            <person name="Murat C."/>
            <person name="Riley R."/>
            <person name="Ohm R."/>
            <person name="Sun H."/>
            <person name="Tunlid A."/>
            <person name="Henrissat B."/>
            <person name="Grigoriev I.V."/>
            <person name="Hibbett D.S."/>
            <person name="Martin F."/>
        </authorList>
    </citation>
    <scope>NUCLEOTIDE SEQUENCE [LARGE SCALE GENOMIC DNA]</scope>
    <source>
        <strain evidence="3 4">SS14</strain>
    </source>
</reference>
<dbReference type="HOGENOM" id="CLU_1673528_0_0_1"/>
<dbReference type="PANTHER" id="PTHR40465">
    <property type="entry name" value="CHROMOSOME 1, WHOLE GENOME SHOTGUN SEQUENCE"/>
    <property type="match status" value="1"/>
</dbReference>
<feature type="domain" description="DUF6534" evidence="2">
    <location>
        <begin position="7"/>
        <end position="93"/>
    </location>
</feature>